<gene>
    <name evidence="1" type="ORF">QOZ88_21000</name>
</gene>
<sequence length="501" mass="56232">MAVPSIAVGSGTKEVGMHYDDVAALQRHSSAWRLVRADHAPLIISFIDQVFVEGNVRGIAAGELADRLDDVLHALNEGQDPPLFPKPARAYLDAWAAPDAGWLRKYYLAGSDEPHFDATPAAEKAVAWCASLRARTFVGTESRLNTVVDLLRQMVYGAEADPDTRLAELERRRQEIDDEMERVRRGEVDVMDPSAQRDRYQQFAGTARELLADFREVEGNFRALDRDLREQITIWDGAKGGLLEQVVGGRASIADSDQGKSFHAFYDFLLSPTRQEELADLLRRVHELPALADGDDRLRAIHHEWLAAGERTQTTVRTLSEQLRRYLDDRVWLENRRVMDILRSIETSALQLRGERRVELDVEIDALAPTVVLPMERPLYRPQTRIAVHSSDLQSGDDDFDATALFGQVHVDPAPLTAHVRRALLQRPQVGLAALLHDHPLEQGLAELVTYFSLTDGAFDVVFDDTPEQVAWTDHDGRSRRATVPRVTYARAAVRPQPTPT</sequence>
<comment type="caution">
    <text evidence="1">The sequence shown here is derived from an EMBL/GenBank/DDBJ whole genome shotgun (WGS) entry which is preliminary data.</text>
</comment>
<dbReference type="Pfam" id="PF11855">
    <property type="entry name" value="DUF3375"/>
    <property type="match status" value="1"/>
</dbReference>
<dbReference type="EMBL" id="JASNFN010000037">
    <property type="protein sequence ID" value="MDP5185118.1"/>
    <property type="molecule type" value="Genomic_DNA"/>
</dbReference>
<evidence type="ECO:0000313" key="1">
    <source>
        <dbReference type="EMBL" id="MDP5185118.1"/>
    </source>
</evidence>
<accession>A0ABT9IHR5</accession>
<dbReference type="RefSeq" id="WP_306001645.1">
    <property type="nucleotide sequence ID" value="NZ_JASNFN010000037.1"/>
</dbReference>
<reference evidence="2" key="1">
    <citation type="submission" date="2023-05" db="EMBL/GenBank/DDBJ databases">
        <title>Draft genome of Pseudofrankia sp. BMG5.37.</title>
        <authorList>
            <person name="Gtari M."/>
            <person name="Ghodhbane F."/>
            <person name="Sbissi I."/>
        </authorList>
    </citation>
    <scope>NUCLEOTIDE SEQUENCE [LARGE SCALE GENOMIC DNA]</scope>
    <source>
        <strain evidence="2">BMG 814</strain>
    </source>
</reference>
<name>A0ABT9IHR5_9ACTN</name>
<organism evidence="1 2">
    <name type="scientific">Blastococcus carthaginiensis</name>
    <dbReference type="NCBI Taxonomy" id="3050034"/>
    <lineage>
        <taxon>Bacteria</taxon>
        <taxon>Bacillati</taxon>
        <taxon>Actinomycetota</taxon>
        <taxon>Actinomycetes</taxon>
        <taxon>Geodermatophilales</taxon>
        <taxon>Geodermatophilaceae</taxon>
        <taxon>Blastococcus</taxon>
    </lineage>
</organism>
<dbReference type="InterPro" id="IPR021804">
    <property type="entry name" value="DUF3375"/>
</dbReference>
<evidence type="ECO:0000313" key="2">
    <source>
        <dbReference type="Proteomes" id="UP001233673"/>
    </source>
</evidence>
<dbReference type="Proteomes" id="UP001233673">
    <property type="component" value="Unassembled WGS sequence"/>
</dbReference>
<keyword evidence="2" id="KW-1185">Reference proteome</keyword>
<protein>
    <submittedName>
        <fullName evidence="1">DUF3375 domain-containing protein</fullName>
    </submittedName>
</protein>
<proteinExistence type="predicted"/>